<comment type="subcellular location">
    <subcellularLocation>
        <location evidence="3">Membrane</location>
        <topology evidence="3">Multi-pass membrane protein</topology>
    </subcellularLocation>
</comment>
<organism evidence="14 15">
    <name type="scientific">Hyphococcus aureus</name>
    <dbReference type="NCBI Taxonomy" id="2666033"/>
    <lineage>
        <taxon>Bacteria</taxon>
        <taxon>Pseudomonadati</taxon>
        <taxon>Pseudomonadota</taxon>
        <taxon>Alphaproteobacteria</taxon>
        <taxon>Parvularculales</taxon>
        <taxon>Parvularculaceae</taxon>
        <taxon>Hyphococcus</taxon>
    </lineage>
</organism>
<evidence type="ECO:0000256" key="6">
    <source>
        <dbReference type="ARBA" id="ARBA00022617"/>
    </source>
</evidence>
<sequence>MPDQAGVTPAQPARPSFSRPLSPHLQIWRFTVTMAASITHRGTGMVLYGGSLLLGVWAYALAFSPSLFAAVSGFVTSPFGIIIVAGYVWALCFHLLNGLRHLYWDSGRGLAPATATKTAWAIYIGSLILALIVLYAGQLGWRS</sequence>
<dbReference type="EMBL" id="JBHPON010000001">
    <property type="protein sequence ID" value="MFC6034648.1"/>
    <property type="molecule type" value="Genomic_DNA"/>
</dbReference>
<feature type="transmembrane region" description="Helical" evidence="13">
    <location>
        <begin position="77"/>
        <end position="99"/>
    </location>
</feature>
<dbReference type="NCBIfam" id="TIGR02970">
    <property type="entry name" value="succ_dehyd_cytB"/>
    <property type="match status" value="1"/>
</dbReference>
<dbReference type="InterPro" id="IPR018495">
    <property type="entry name" value="Succ_DH_cyt_bsu_CS"/>
</dbReference>
<evidence type="ECO:0000313" key="15">
    <source>
        <dbReference type="Proteomes" id="UP001596116"/>
    </source>
</evidence>
<dbReference type="PROSITE" id="PS01000">
    <property type="entry name" value="SDH_CYT_1"/>
    <property type="match status" value="1"/>
</dbReference>
<evidence type="ECO:0000256" key="4">
    <source>
        <dbReference type="ARBA" id="ARBA00007244"/>
    </source>
</evidence>
<dbReference type="InterPro" id="IPR014314">
    <property type="entry name" value="Succ_DH_cytb556"/>
</dbReference>
<evidence type="ECO:0000256" key="3">
    <source>
        <dbReference type="ARBA" id="ARBA00004141"/>
    </source>
</evidence>
<feature type="transmembrane region" description="Helical" evidence="13">
    <location>
        <begin position="46"/>
        <end position="71"/>
    </location>
</feature>
<evidence type="ECO:0000256" key="2">
    <source>
        <dbReference type="ARBA" id="ARBA00004050"/>
    </source>
</evidence>
<comment type="cofactor">
    <cofactor evidence="1">
        <name>heme</name>
        <dbReference type="ChEBI" id="CHEBI:30413"/>
    </cofactor>
</comment>
<keyword evidence="15" id="KW-1185">Reference proteome</keyword>
<dbReference type="SUPFAM" id="SSF81343">
    <property type="entry name" value="Fumarate reductase respiratory complex transmembrane subunits"/>
    <property type="match status" value="1"/>
</dbReference>
<comment type="subunit">
    <text evidence="12">Part of an enzyme complex containing four subunits: a flavoprotein, an iron-sulfur protein, plus two membrane-anchoring proteins, SdhC and SdhD. The complex can form homotrimers.</text>
</comment>
<accession>A0ABW1KRP2</accession>
<reference evidence="14 15" key="1">
    <citation type="submission" date="2024-09" db="EMBL/GenBank/DDBJ databases">
        <authorList>
            <person name="Zhang Z.-H."/>
        </authorList>
    </citation>
    <scope>NUCLEOTIDE SEQUENCE [LARGE SCALE GENOMIC DNA]</scope>
    <source>
        <strain evidence="14 15">HHTR114</strain>
    </source>
</reference>
<dbReference type="InterPro" id="IPR034804">
    <property type="entry name" value="SQR/QFR_C/D"/>
</dbReference>
<feature type="transmembrane region" description="Helical" evidence="13">
    <location>
        <begin position="120"/>
        <end position="141"/>
    </location>
</feature>
<gene>
    <name evidence="14" type="primary">sdhC</name>
    <name evidence="14" type="ORF">ACFMB1_03785</name>
</gene>
<dbReference type="Gene3D" id="1.20.1300.10">
    <property type="entry name" value="Fumarate reductase/succinate dehydrogenase, transmembrane subunit"/>
    <property type="match status" value="1"/>
</dbReference>
<dbReference type="PROSITE" id="PS01001">
    <property type="entry name" value="SDH_CYT_2"/>
    <property type="match status" value="1"/>
</dbReference>
<comment type="function">
    <text evidence="2">Membrane-anchoring subunit of succinate dehydrogenase (SDH).</text>
</comment>
<comment type="similarity">
    <text evidence="4">Belongs to the cytochrome b560 family.</text>
</comment>
<keyword evidence="7 13" id="KW-0812">Transmembrane</keyword>
<dbReference type="Proteomes" id="UP001596116">
    <property type="component" value="Unassembled WGS sequence"/>
</dbReference>
<evidence type="ECO:0000256" key="11">
    <source>
        <dbReference type="ARBA" id="ARBA00023136"/>
    </source>
</evidence>
<keyword evidence="9 13" id="KW-1133">Transmembrane helix</keyword>
<evidence type="ECO:0000256" key="1">
    <source>
        <dbReference type="ARBA" id="ARBA00001971"/>
    </source>
</evidence>
<evidence type="ECO:0000256" key="12">
    <source>
        <dbReference type="ARBA" id="ARBA00025912"/>
    </source>
</evidence>
<comment type="caution">
    <text evidence="14">The sequence shown here is derived from an EMBL/GenBank/DDBJ whole genome shotgun (WGS) entry which is preliminary data.</text>
</comment>
<dbReference type="Pfam" id="PF01127">
    <property type="entry name" value="Sdh_cyt"/>
    <property type="match status" value="1"/>
</dbReference>
<keyword evidence="8" id="KW-0479">Metal-binding</keyword>
<evidence type="ECO:0000256" key="8">
    <source>
        <dbReference type="ARBA" id="ARBA00022723"/>
    </source>
</evidence>
<protein>
    <recommendedName>
        <fullName evidence="5">Succinate dehydrogenase cytochrome b556 subunit</fullName>
    </recommendedName>
</protein>
<evidence type="ECO:0000313" key="14">
    <source>
        <dbReference type="EMBL" id="MFC6034648.1"/>
    </source>
</evidence>
<dbReference type="PIRSF" id="PIRSF000178">
    <property type="entry name" value="SDH_cyt_b560"/>
    <property type="match status" value="1"/>
</dbReference>
<dbReference type="RefSeq" id="WP_379880015.1">
    <property type="nucleotide sequence ID" value="NZ_JBHPON010000001.1"/>
</dbReference>
<evidence type="ECO:0000256" key="9">
    <source>
        <dbReference type="ARBA" id="ARBA00022989"/>
    </source>
</evidence>
<evidence type="ECO:0000256" key="13">
    <source>
        <dbReference type="SAM" id="Phobius"/>
    </source>
</evidence>
<dbReference type="PANTHER" id="PTHR10978">
    <property type="entry name" value="SUCCINATE DEHYDROGENASE CYTOCHROME B560 SUBUNIT"/>
    <property type="match status" value="1"/>
</dbReference>
<dbReference type="InterPro" id="IPR000701">
    <property type="entry name" value="SuccDH_FuR_B_TM-su"/>
</dbReference>
<evidence type="ECO:0000256" key="5">
    <source>
        <dbReference type="ARBA" id="ARBA00020076"/>
    </source>
</evidence>
<dbReference type="CDD" id="cd03499">
    <property type="entry name" value="SQR_TypeC_SdhC"/>
    <property type="match status" value="1"/>
</dbReference>
<name>A0ABW1KRP2_9PROT</name>
<keyword evidence="11 13" id="KW-0472">Membrane</keyword>
<proteinExistence type="inferred from homology"/>
<keyword evidence="10" id="KW-0408">Iron</keyword>
<evidence type="ECO:0000256" key="10">
    <source>
        <dbReference type="ARBA" id="ARBA00023004"/>
    </source>
</evidence>
<evidence type="ECO:0000256" key="7">
    <source>
        <dbReference type="ARBA" id="ARBA00022692"/>
    </source>
</evidence>
<dbReference type="PANTHER" id="PTHR10978:SF5">
    <property type="entry name" value="SUCCINATE DEHYDROGENASE CYTOCHROME B560 SUBUNIT, MITOCHONDRIAL"/>
    <property type="match status" value="1"/>
</dbReference>
<keyword evidence="6" id="KW-0349">Heme</keyword>